<evidence type="ECO:0000256" key="1">
    <source>
        <dbReference type="ARBA" id="ARBA00022491"/>
    </source>
</evidence>
<dbReference type="InterPro" id="IPR039538">
    <property type="entry name" value="BetI_C"/>
</dbReference>
<feature type="compositionally biased region" description="Polar residues" evidence="6">
    <location>
        <begin position="1"/>
        <end position="15"/>
    </location>
</feature>
<evidence type="ECO:0000256" key="3">
    <source>
        <dbReference type="ARBA" id="ARBA00023125"/>
    </source>
</evidence>
<dbReference type="EMBL" id="FOHB01000004">
    <property type="protein sequence ID" value="SES27770.1"/>
    <property type="molecule type" value="Genomic_DNA"/>
</dbReference>
<dbReference type="PRINTS" id="PR00455">
    <property type="entry name" value="HTHTETR"/>
</dbReference>
<dbReference type="GO" id="GO:0000976">
    <property type="term" value="F:transcription cis-regulatory region binding"/>
    <property type="evidence" value="ECO:0007669"/>
    <property type="project" value="TreeGrafter"/>
</dbReference>
<keyword evidence="2" id="KW-0805">Transcription regulation</keyword>
<accession>A0A1H9W1D4</accession>
<dbReference type="PROSITE" id="PS50977">
    <property type="entry name" value="HTH_TETR_2"/>
    <property type="match status" value="1"/>
</dbReference>
<dbReference type="SUPFAM" id="SSF46689">
    <property type="entry name" value="Homeodomain-like"/>
    <property type="match status" value="1"/>
</dbReference>
<dbReference type="Gene3D" id="1.10.357.10">
    <property type="entry name" value="Tetracycline Repressor, domain 2"/>
    <property type="match status" value="1"/>
</dbReference>
<dbReference type="InterPro" id="IPR009057">
    <property type="entry name" value="Homeodomain-like_sf"/>
</dbReference>
<evidence type="ECO:0000256" key="4">
    <source>
        <dbReference type="ARBA" id="ARBA00023163"/>
    </source>
</evidence>
<dbReference type="InterPro" id="IPR036271">
    <property type="entry name" value="Tet_transcr_reg_TetR-rel_C_sf"/>
</dbReference>
<dbReference type="SUPFAM" id="SSF48498">
    <property type="entry name" value="Tetracyclin repressor-like, C-terminal domain"/>
    <property type="match status" value="1"/>
</dbReference>
<proteinExistence type="predicted"/>
<dbReference type="PANTHER" id="PTHR30055">
    <property type="entry name" value="HTH-TYPE TRANSCRIPTIONAL REGULATOR RUTR"/>
    <property type="match status" value="1"/>
</dbReference>
<dbReference type="STRING" id="587636.SAMN05216199_2720"/>
<keyword evidence="9" id="KW-1185">Reference proteome</keyword>
<evidence type="ECO:0000259" key="7">
    <source>
        <dbReference type="PROSITE" id="PS50977"/>
    </source>
</evidence>
<keyword evidence="1" id="KW-0678">Repressor</keyword>
<reference evidence="9" key="1">
    <citation type="submission" date="2016-10" db="EMBL/GenBank/DDBJ databases">
        <authorList>
            <person name="Varghese N."/>
            <person name="Submissions S."/>
        </authorList>
    </citation>
    <scope>NUCLEOTIDE SEQUENCE [LARGE SCALE GENOMIC DNA]</scope>
    <source>
        <strain evidence="9">CGMCC 1.6963</strain>
    </source>
</reference>
<feature type="domain" description="HTH tetR-type" evidence="7">
    <location>
        <begin position="32"/>
        <end position="92"/>
    </location>
</feature>
<dbReference type="InterPro" id="IPR050109">
    <property type="entry name" value="HTH-type_TetR-like_transc_reg"/>
</dbReference>
<dbReference type="Proteomes" id="UP000199019">
    <property type="component" value="Unassembled WGS sequence"/>
</dbReference>
<keyword evidence="4" id="KW-0804">Transcription</keyword>
<keyword evidence="3 5" id="KW-0238">DNA-binding</keyword>
<dbReference type="PANTHER" id="PTHR30055:SF234">
    <property type="entry name" value="HTH-TYPE TRANSCRIPTIONAL REGULATOR BETI"/>
    <property type="match status" value="1"/>
</dbReference>
<evidence type="ECO:0000256" key="2">
    <source>
        <dbReference type="ARBA" id="ARBA00023015"/>
    </source>
</evidence>
<evidence type="ECO:0000313" key="9">
    <source>
        <dbReference type="Proteomes" id="UP000199019"/>
    </source>
</evidence>
<dbReference type="InterPro" id="IPR001647">
    <property type="entry name" value="HTH_TetR"/>
</dbReference>
<feature type="DNA-binding region" description="H-T-H motif" evidence="5">
    <location>
        <begin position="55"/>
        <end position="74"/>
    </location>
</feature>
<dbReference type="AlphaFoldDB" id="A0A1H9W1D4"/>
<evidence type="ECO:0000256" key="5">
    <source>
        <dbReference type="PROSITE-ProRule" id="PRU00335"/>
    </source>
</evidence>
<gene>
    <name evidence="8" type="ORF">SAMN05216199_2720</name>
</gene>
<sequence length="226" mass="24686">MNTRHTVTRMTTADASRTPRRRPGRPRGSGGADTRERILAAAATLFAETGYRGTSMVAVAEAAGLSQTGLLHHFPSKELLLAGVLQRRDEQDRAALDLGHEPRGWEVLDQLVALVDHNTRREPFVRLFTAMAGEAIDAEHPGHAWLGEHHRYATALVAAGLRQAEADGTCLPDAPLEHIARVTVAVMDGLQIQWLMDPEGVDMAGDFAAFVSTVRERWGTEPRDEA</sequence>
<dbReference type="Pfam" id="PF13977">
    <property type="entry name" value="TetR_C_6"/>
    <property type="match status" value="1"/>
</dbReference>
<dbReference type="GO" id="GO:0003700">
    <property type="term" value="F:DNA-binding transcription factor activity"/>
    <property type="evidence" value="ECO:0007669"/>
    <property type="project" value="TreeGrafter"/>
</dbReference>
<evidence type="ECO:0000256" key="6">
    <source>
        <dbReference type="SAM" id="MobiDB-lite"/>
    </source>
</evidence>
<organism evidence="8 9">
    <name type="scientific">Pedococcus cremeus</name>
    <dbReference type="NCBI Taxonomy" id="587636"/>
    <lineage>
        <taxon>Bacteria</taxon>
        <taxon>Bacillati</taxon>
        <taxon>Actinomycetota</taxon>
        <taxon>Actinomycetes</taxon>
        <taxon>Micrococcales</taxon>
        <taxon>Intrasporangiaceae</taxon>
        <taxon>Pedococcus</taxon>
    </lineage>
</organism>
<evidence type="ECO:0000313" key="8">
    <source>
        <dbReference type="EMBL" id="SES27770.1"/>
    </source>
</evidence>
<name>A0A1H9W1D4_9MICO</name>
<feature type="region of interest" description="Disordered" evidence="6">
    <location>
        <begin position="1"/>
        <end position="34"/>
    </location>
</feature>
<protein>
    <submittedName>
        <fullName evidence="8">Transcriptional regulator, TetR family</fullName>
    </submittedName>
</protein>
<dbReference type="Pfam" id="PF00440">
    <property type="entry name" value="TetR_N"/>
    <property type="match status" value="1"/>
</dbReference>